<organism evidence="1 2">
    <name type="scientific">Paspalum notatum var. saurae</name>
    <dbReference type="NCBI Taxonomy" id="547442"/>
    <lineage>
        <taxon>Eukaryota</taxon>
        <taxon>Viridiplantae</taxon>
        <taxon>Streptophyta</taxon>
        <taxon>Embryophyta</taxon>
        <taxon>Tracheophyta</taxon>
        <taxon>Spermatophyta</taxon>
        <taxon>Magnoliopsida</taxon>
        <taxon>Liliopsida</taxon>
        <taxon>Poales</taxon>
        <taxon>Poaceae</taxon>
        <taxon>PACMAD clade</taxon>
        <taxon>Panicoideae</taxon>
        <taxon>Andropogonodae</taxon>
        <taxon>Paspaleae</taxon>
        <taxon>Paspalinae</taxon>
        <taxon>Paspalum</taxon>
    </lineage>
</organism>
<protein>
    <submittedName>
        <fullName evidence="1">Uncharacterized protein</fullName>
    </submittedName>
</protein>
<sequence length="93" mass="10507">MYGFEFRPRILSAELERVGCAPRVLSPAGARRRSGEWERLRATEWGNRGKEATRFLDKAGAYAIVRSTPNSAEYGEIQTYKASIMTALDRLKP</sequence>
<reference evidence="1 2" key="1">
    <citation type="submission" date="2024-02" db="EMBL/GenBank/DDBJ databases">
        <title>High-quality chromosome-scale genome assembly of Pensacola bahiagrass (Paspalum notatum Flugge var. saurae).</title>
        <authorList>
            <person name="Vega J.M."/>
            <person name="Podio M."/>
            <person name="Orjuela J."/>
            <person name="Siena L.A."/>
            <person name="Pessino S.C."/>
            <person name="Combes M.C."/>
            <person name="Mariac C."/>
            <person name="Albertini E."/>
            <person name="Pupilli F."/>
            <person name="Ortiz J.P.A."/>
            <person name="Leblanc O."/>
        </authorList>
    </citation>
    <scope>NUCLEOTIDE SEQUENCE [LARGE SCALE GENOMIC DNA]</scope>
    <source>
        <strain evidence="1">R1</strain>
        <tissue evidence="1">Leaf</tissue>
    </source>
</reference>
<keyword evidence="2" id="KW-1185">Reference proteome</keyword>
<evidence type="ECO:0000313" key="1">
    <source>
        <dbReference type="EMBL" id="WVZ60038.1"/>
    </source>
</evidence>
<accession>A0AAQ3SSL6</accession>
<evidence type="ECO:0000313" key="2">
    <source>
        <dbReference type="Proteomes" id="UP001341281"/>
    </source>
</evidence>
<gene>
    <name evidence="1" type="ORF">U9M48_010108</name>
</gene>
<proteinExistence type="predicted"/>
<name>A0AAQ3SSL6_PASNO</name>
<dbReference type="Proteomes" id="UP001341281">
    <property type="component" value="Chromosome 02"/>
</dbReference>
<dbReference type="EMBL" id="CP144746">
    <property type="protein sequence ID" value="WVZ60038.1"/>
    <property type="molecule type" value="Genomic_DNA"/>
</dbReference>
<dbReference type="AlphaFoldDB" id="A0AAQ3SSL6"/>